<name>A0AA43KF50_9CYAN</name>
<comment type="caution">
    <text evidence="1">The sequence shown here is derived from an EMBL/GenBank/DDBJ whole genome shotgun (WGS) entry which is preliminary data.</text>
</comment>
<sequence length="78" mass="8980">MSRYSFIQQNIDPKFTNQVPNFGKILLLGSSTPKHHPLGKFNTGMHPDQLKQQEYAVEVGDEILWINWLKIRIVGSKT</sequence>
<dbReference type="GeneID" id="83686320"/>
<dbReference type="RefSeq" id="WP_280652297.1">
    <property type="nucleotide sequence ID" value="NZ_JANQDL010000049.1"/>
</dbReference>
<evidence type="ECO:0000313" key="1">
    <source>
        <dbReference type="EMBL" id="MDH6063583.1"/>
    </source>
</evidence>
<dbReference type="EMBL" id="JANQDL010000049">
    <property type="protein sequence ID" value="MDH6063583.1"/>
    <property type="molecule type" value="Genomic_DNA"/>
</dbReference>
<reference evidence="1 2" key="1">
    <citation type="journal article" date="2023" name="J. Phycol.">
        <title>Chrysosporum ovalisporum is synonymous with the true-branching cyanobacterium Umezakia natans (Nostocales/Aphanizomenonaceae).</title>
        <authorList>
            <person name="McGregor G.B."/>
            <person name="Sendall B.C."/>
            <person name="Niiyama Y."/>
            <person name="Tuji A."/>
            <person name="Willis A."/>
        </authorList>
    </citation>
    <scope>NUCLEOTIDE SEQUENCE [LARGE SCALE GENOMIC DNA]</scope>
    <source>
        <strain evidence="1 2">FSS-62</strain>
    </source>
</reference>
<dbReference type="Proteomes" id="UP001159370">
    <property type="component" value="Unassembled WGS sequence"/>
</dbReference>
<protein>
    <submittedName>
        <fullName evidence="1">Uncharacterized protein</fullName>
    </submittedName>
</protein>
<accession>A0AA43KF50</accession>
<proteinExistence type="predicted"/>
<dbReference type="AlphaFoldDB" id="A0AA43KF50"/>
<evidence type="ECO:0000313" key="2">
    <source>
        <dbReference type="Proteomes" id="UP001159370"/>
    </source>
</evidence>
<gene>
    <name evidence="1" type="ORF">NWP23_07320</name>
</gene>
<organism evidence="1 2">
    <name type="scientific">Umezakia ovalisporum FSS-62</name>
    <dbReference type="NCBI Taxonomy" id="2971776"/>
    <lineage>
        <taxon>Bacteria</taxon>
        <taxon>Bacillati</taxon>
        <taxon>Cyanobacteriota</taxon>
        <taxon>Cyanophyceae</taxon>
        <taxon>Nostocales</taxon>
        <taxon>Nodulariaceae</taxon>
        <taxon>Umezakia</taxon>
    </lineage>
</organism>